<evidence type="ECO:0000256" key="2">
    <source>
        <dbReference type="ARBA" id="ARBA00005582"/>
    </source>
</evidence>
<evidence type="ECO:0000256" key="4">
    <source>
        <dbReference type="ARBA" id="ARBA00022842"/>
    </source>
</evidence>
<protein>
    <submittedName>
        <fullName evidence="6">NUDIX hydrolase domain</fullName>
        <ecNumber evidence="6">3.-.-.-</ecNumber>
    </submittedName>
</protein>
<proteinExistence type="inferred from homology"/>
<reference evidence="7" key="1">
    <citation type="submission" date="2018-08" db="EMBL/GenBank/DDBJ databases">
        <authorList>
            <person name="Hornung B."/>
        </authorList>
    </citation>
    <scope>NUCLEOTIDE SEQUENCE [LARGE SCALE GENOMIC DNA]</scope>
</reference>
<comment type="similarity">
    <text evidence="2 5">Belongs to the Nudix hydrolase family.</text>
</comment>
<evidence type="ECO:0000256" key="5">
    <source>
        <dbReference type="RuleBase" id="RU003476"/>
    </source>
</evidence>
<evidence type="ECO:0000256" key="3">
    <source>
        <dbReference type="ARBA" id="ARBA00022801"/>
    </source>
</evidence>
<comment type="cofactor">
    <cofactor evidence="1">
        <name>Mg(2+)</name>
        <dbReference type="ChEBI" id="CHEBI:18420"/>
    </cofactor>
</comment>
<accession>A0A383S7G0</accession>
<dbReference type="EC" id="3.-.-.-" evidence="6"/>
<dbReference type="Proteomes" id="UP000263928">
    <property type="component" value="Unassembled WGS sequence"/>
</dbReference>
<name>A0A383S7G0_9ACTN</name>
<dbReference type="InterPro" id="IPR000086">
    <property type="entry name" value="NUDIX_hydrolase_dom"/>
</dbReference>
<dbReference type="InterPro" id="IPR015797">
    <property type="entry name" value="NUDIX_hydrolase-like_dom_sf"/>
</dbReference>
<dbReference type="PROSITE" id="PS51462">
    <property type="entry name" value="NUDIX"/>
    <property type="match status" value="1"/>
</dbReference>
<dbReference type="PANTHER" id="PTHR43046:SF12">
    <property type="entry name" value="GDP-MANNOSE MANNOSYL HYDROLASE"/>
    <property type="match status" value="1"/>
</dbReference>
<organism evidence="6 7">
    <name type="scientific">Propionibacterium australiense</name>
    <dbReference type="NCBI Taxonomy" id="119981"/>
    <lineage>
        <taxon>Bacteria</taxon>
        <taxon>Bacillati</taxon>
        <taxon>Actinomycetota</taxon>
        <taxon>Actinomycetes</taxon>
        <taxon>Propionibacteriales</taxon>
        <taxon>Propionibacteriaceae</taxon>
        <taxon>Propionibacterium</taxon>
    </lineage>
</organism>
<keyword evidence="7" id="KW-1185">Reference proteome</keyword>
<keyword evidence="3 5" id="KW-0378">Hydrolase</keyword>
<dbReference type="Pfam" id="PF00293">
    <property type="entry name" value="NUDIX"/>
    <property type="match status" value="1"/>
</dbReference>
<dbReference type="PROSITE" id="PS00893">
    <property type="entry name" value="NUDIX_BOX"/>
    <property type="match status" value="1"/>
</dbReference>
<dbReference type="Gene3D" id="3.90.79.10">
    <property type="entry name" value="Nucleoside Triphosphate Pyrophosphohydrolase"/>
    <property type="match status" value="1"/>
</dbReference>
<dbReference type="PRINTS" id="PR00502">
    <property type="entry name" value="NUDIXFAMILY"/>
</dbReference>
<gene>
    <name evidence="6" type="ORF">PROPAUS_1822</name>
</gene>
<dbReference type="EMBL" id="UNQJ01000013">
    <property type="protein sequence ID" value="SYZ33867.1"/>
    <property type="molecule type" value="Genomic_DNA"/>
</dbReference>
<dbReference type="AlphaFoldDB" id="A0A383S7G0"/>
<dbReference type="CDD" id="cd04685">
    <property type="entry name" value="NUDIX_Hydrolase"/>
    <property type="match status" value="1"/>
</dbReference>
<dbReference type="PANTHER" id="PTHR43046">
    <property type="entry name" value="GDP-MANNOSE MANNOSYL HYDROLASE"/>
    <property type="match status" value="1"/>
</dbReference>
<dbReference type="InterPro" id="IPR020476">
    <property type="entry name" value="Nudix_hydrolase"/>
</dbReference>
<keyword evidence="4" id="KW-0460">Magnesium</keyword>
<dbReference type="InterPro" id="IPR020084">
    <property type="entry name" value="NUDIX_hydrolase_CS"/>
</dbReference>
<evidence type="ECO:0000256" key="1">
    <source>
        <dbReference type="ARBA" id="ARBA00001946"/>
    </source>
</evidence>
<sequence length="205" mass="23335">MRWAIRYRPLAYGVMNVDDDLEHRPFVTVEPADRVIRRRRGARVLVLAGDRVLLEQDTDPGLPELTWWVTPGGGVDKGETFARAAVRELREETGLIVGEEELIGPIARRLTHHGYTDQVLVQAEEFFVVRTEHFEVDTSGYTAEERRTLLHTAWMTRDEVAAATVWPSRILELWDLGQGDFVDLGAVEESTIPLTDEQRVFLNLA</sequence>
<dbReference type="GO" id="GO:0016787">
    <property type="term" value="F:hydrolase activity"/>
    <property type="evidence" value="ECO:0007669"/>
    <property type="project" value="UniProtKB-KW"/>
</dbReference>
<dbReference type="SUPFAM" id="SSF55811">
    <property type="entry name" value="Nudix"/>
    <property type="match status" value="1"/>
</dbReference>
<evidence type="ECO:0000313" key="7">
    <source>
        <dbReference type="Proteomes" id="UP000263928"/>
    </source>
</evidence>
<evidence type="ECO:0000313" key="6">
    <source>
        <dbReference type="EMBL" id="SYZ33867.1"/>
    </source>
</evidence>